<comment type="caution">
    <text evidence="1">The sequence shown here is derived from an EMBL/GenBank/DDBJ whole genome shotgun (WGS) entry which is preliminary data.</text>
</comment>
<name>A0ACB6QX14_9PLEO</name>
<proteinExistence type="predicted"/>
<reference evidence="1" key="1">
    <citation type="journal article" date="2020" name="Stud. Mycol.">
        <title>101 Dothideomycetes genomes: a test case for predicting lifestyles and emergence of pathogens.</title>
        <authorList>
            <person name="Haridas S."/>
            <person name="Albert R."/>
            <person name="Binder M."/>
            <person name="Bloem J."/>
            <person name="Labutti K."/>
            <person name="Salamov A."/>
            <person name="Andreopoulos B."/>
            <person name="Baker S."/>
            <person name="Barry K."/>
            <person name="Bills G."/>
            <person name="Bluhm B."/>
            <person name="Cannon C."/>
            <person name="Castanera R."/>
            <person name="Culley D."/>
            <person name="Daum C."/>
            <person name="Ezra D."/>
            <person name="Gonzalez J."/>
            <person name="Henrissat B."/>
            <person name="Kuo A."/>
            <person name="Liang C."/>
            <person name="Lipzen A."/>
            <person name="Lutzoni F."/>
            <person name="Magnuson J."/>
            <person name="Mondo S."/>
            <person name="Nolan M."/>
            <person name="Ohm R."/>
            <person name="Pangilinan J."/>
            <person name="Park H.-J."/>
            <person name="Ramirez L."/>
            <person name="Alfaro M."/>
            <person name="Sun H."/>
            <person name="Tritt A."/>
            <person name="Yoshinaga Y."/>
            <person name="Zwiers L.-H."/>
            <person name="Turgeon B."/>
            <person name="Goodwin S."/>
            <person name="Spatafora J."/>
            <person name="Crous P."/>
            <person name="Grigoriev I."/>
        </authorList>
    </citation>
    <scope>NUCLEOTIDE SEQUENCE</scope>
    <source>
        <strain evidence="1">ATCC 200398</strain>
    </source>
</reference>
<keyword evidence="2" id="KW-1185">Reference proteome</keyword>
<evidence type="ECO:0000313" key="1">
    <source>
        <dbReference type="EMBL" id="KAF2471420.1"/>
    </source>
</evidence>
<sequence>MLSLYPPDAEQPQPWSHWNVICVRTPPSSIFNREDLPISQNKMREGREFLKEDFLDPLGIDPLKKMVTKRGNTMRLNPVYLVNEIGKVGEAILLKMEIERGRISFTLTPANRNAYKASDLESCNALRSGVSFSPNLQYSTSASTFPFSPAISETVLFGFLSADVGPTVRAGRHETTLCVPIMASSRAKNLSFRLRHNRGCGIVRMHHATSTYEIDGCRGIQVPLILQIASPNNRTTSYRKLQRSERCRAWNSEPVENEQAFTCDECGKSWARSCQIDPMQSGVFLPVLWGPCVRLDEFDNLYFLNVREGDEGVPCAIQWINALPLARS</sequence>
<dbReference type="EMBL" id="MU003505">
    <property type="protein sequence ID" value="KAF2471420.1"/>
    <property type="molecule type" value="Genomic_DNA"/>
</dbReference>
<protein>
    <submittedName>
        <fullName evidence="1">Uncharacterized protein</fullName>
    </submittedName>
</protein>
<dbReference type="Proteomes" id="UP000799755">
    <property type="component" value="Unassembled WGS sequence"/>
</dbReference>
<evidence type="ECO:0000313" key="2">
    <source>
        <dbReference type="Proteomes" id="UP000799755"/>
    </source>
</evidence>
<gene>
    <name evidence="1" type="ORF">BDR25DRAFT_393504</name>
</gene>
<organism evidence="1 2">
    <name type="scientific">Lindgomyces ingoldianus</name>
    <dbReference type="NCBI Taxonomy" id="673940"/>
    <lineage>
        <taxon>Eukaryota</taxon>
        <taxon>Fungi</taxon>
        <taxon>Dikarya</taxon>
        <taxon>Ascomycota</taxon>
        <taxon>Pezizomycotina</taxon>
        <taxon>Dothideomycetes</taxon>
        <taxon>Pleosporomycetidae</taxon>
        <taxon>Pleosporales</taxon>
        <taxon>Lindgomycetaceae</taxon>
        <taxon>Lindgomyces</taxon>
    </lineage>
</organism>
<accession>A0ACB6QX14</accession>